<dbReference type="EMBL" id="JBHTCO010000044">
    <property type="protein sequence ID" value="MFC7395352.1"/>
    <property type="molecule type" value="Genomic_DNA"/>
</dbReference>
<evidence type="ECO:0000256" key="3">
    <source>
        <dbReference type="ARBA" id="ARBA00023163"/>
    </source>
</evidence>
<keyword evidence="1" id="KW-0805">Transcription regulation</keyword>
<keyword evidence="3" id="KW-0804">Transcription</keyword>
<dbReference type="SMART" id="SM00345">
    <property type="entry name" value="HTH_GNTR"/>
    <property type="match status" value="1"/>
</dbReference>
<dbReference type="PANTHER" id="PTHR44846:SF1">
    <property type="entry name" value="MANNOSYL-D-GLYCERATE TRANSPORT_METABOLISM SYSTEM REPRESSOR MNGR-RELATED"/>
    <property type="match status" value="1"/>
</dbReference>
<dbReference type="SUPFAM" id="SSF46785">
    <property type="entry name" value="Winged helix' DNA-binding domain"/>
    <property type="match status" value="1"/>
</dbReference>
<evidence type="ECO:0000259" key="4">
    <source>
        <dbReference type="PROSITE" id="PS50949"/>
    </source>
</evidence>
<keyword evidence="2" id="KW-0238">DNA-binding</keyword>
<name>A0ABW2Q136_9BACL</name>
<evidence type="ECO:0000256" key="2">
    <source>
        <dbReference type="ARBA" id="ARBA00023125"/>
    </source>
</evidence>
<dbReference type="Pfam" id="PF07702">
    <property type="entry name" value="UTRA"/>
    <property type="match status" value="1"/>
</dbReference>
<dbReference type="SMART" id="SM00866">
    <property type="entry name" value="UTRA"/>
    <property type="match status" value="1"/>
</dbReference>
<dbReference type="InterPro" id="IPR050679">
    <property type="entry name" value="Bact_HTH_transcr_reg"/>
</dbReference>
<dbReference type="InterPro" id="IPR000524">
    <property type="entry name" value="Tscrpt_reg_HTH_GntR"/>
</dbReference>
<dbReference type="InterPro" id="IPR011663">
    <property type="entry name" value="UTRA"/>
</dbReference>
<dbReference type="SUPFAM" id="SSF64288">
    <property type="entry name" value="Chorismate lyase-like"/>
    <property type="match status" value="1"/>
</dbReference>
<dbReference type="InterPro" id="IPR036388">
    <property type="entry name" value="WH-like_DNA-bd_sf"/>
</dbReference>
<dbReference type="PROSITE" id="PS50949">
    <property type="entry name" value="HTH_GNTR"/>
    <property type="match status" value="1"/>
</dbReference>
<keyword evidence="6" id="KW-1185">Reference proteome</keyword>
<evidence type="ECO:0000256" key="1">
    <source>
        <dbReference type="ARBA" id="ARBA00023015"/>
    </source>
</evidence>
<accession>A0ABW2Q136</accession>
<protein>
    <submittedName>
        <fullName evidence="5">GntR family transcriptional regulator</fullName>
    </submittedName>
</protein>
<dbReference type="InterPro" id="IPR028978">
    <property type="entry name" value="Chorismate_lyase_/UTRA_dom_sf"/>
</dbReference>
<evidence type="ECO:0000313" key="5">
    <source>
        <dbReference type="EMBL" id="MFC7395352.1"/>
    </source>
</evidence>
<proteinExistence type="predicted"/>
<organism evidence="5 6">
    <name type="scientific">Scopulibacillus cellulosilyticus</name>
    <dbReference type="NCBI Taxonomy" id="2665665"/>
    <lineage>
        <taxon>Bacteria</taxon>
        <taxon>Bacillati</taxon>
        <taxon>Bacillota</taxon>
        <taxon>Bacilli</taxon>
        <taxon>Bacillales</taxon>
        <taxon>Sporolactobacillaceae</taxon>
        <taxon>Scopulibacillus</taxon>
    </lineage>
</organism>
<feature type="domain" description="HTH gntR-type" evidence="4">
    <location>
        <begin position="9"/>
        <end position="77"/>
    </location>
</feature>
<dbReference type="InterPro" id="IPR036390">
    <property type="entry name" value="WH_DNA-bd_sf"/>
</dbReference>
<dbReference type="RefSeq" id="WP_380969819.1">
    <property type="nucleotide sequence ID" value="NZ_JBHTCO010000044.1"/>
</dbReference>
<dbReference type="CDD" id="cd07377">
    <property type="entry name" value="WHTH_GntR"/>
    <property type="match status" value="1"/>
</dbReference>
<gene>
    <name evidence="5" type="ORF">ACFQRG_20805</name>
</gene>
<dbReference type="PANTHER" id="PTHR44846">
    <property type="entry name" value="MANNOSYL-D-GLYCERATE TRANSPORT/METABOLISM SYSTEM REPRESSOR MNGR-RELATED"/>
    <property type="match status" value="1"/>
</dbReference>
<dbReference type="Gene3D" id="3.40.1410.10">
    <property type="entry name" value="Chorismate lyase-like"/>
    <property type="match status" value="1"/>
</dbReference>
<evidence type="ECO:0000313" key="6">
    <source>
        <dbReference type="Proteomes" id="UP001596505"/>
    </source>
</evidence>
<dbReference type="Gene3D" id="1.10.10.10">
    <property type="entry name" value="Winged helix-like DNA-binding domain superfamily/Winged helix DNA-binding domain"/>
    <property type="match status" value="1"/>
</dbReference>
<dbReference type="Proteomes" id="UP001596505">
    <property type="component" value="Unassembled WGS sequence"/>
</dbReference>
<dbReference type="Pfam" id="PF00392">
    <property type="entry name" value="GntR"/>
    <property type="match status" value="1"/>
</dbReference>
<comment type="caution">
    <text evidence="5">The sequence shown here is derived from an EMBL/GenBank/DDBJ whole genome shotgun (WGS) entry which is preliminary data.</text>
</comment>
<reference evidence="6" key="1">
    <citation type="journal article" date="2019" name="Int. J. Syst. Evol. Microbiol.">
        <title>The Global Catalogue of Microorganisms (GCM) 10K type strain sequencing project: providing services to taxonomists for standard genome sequencing and annotation.</title>
        <authorList>
            <consortium name="The Broad Institute Genomics Platform"/>
            <consortium name="The Broad Institute Genome Sequencing Center for Infectious Disease"/>
            <person name="Wu L."/>
            <person name="Ma J."/>
        </authorList>
    </citation>
    <scope>NUCLEOTIDE SEQUENCE [LARGE SCALE GENOMIC DNA]</scope>
    <source>
        <strain evidence="6">CGMCC 1.16305</strain>
    </source>
</reference>
<sequence>MEINKDLPTPLYYQVQEILEDKIISGEWAEGYQLQTEKELAKLYNVSTITVKRALQELVNKGKLYRVRGKGTFVSKQVKENNIFNVVTFGTENEEVNPHKLLHYSIGKAEKTVAKKLDLSERDQLIHLIRLKFEDEVPAALEFSYLVYDLCPNFSPLLTEKDLIYNVVQENDDVQLEKVKIHFSTISANDYEADLLQIEEGTPLIVLERVTYADKGRPVEYSKFIIRQDKANYYIEFNLK</sequence>